<dbReference type="InterPro" id="IPR021377">
    <property type="entry name" value="DUF3006"/>
</dbReference>
<gene>
    <name evidence="1" type="ORF">AZF04_18845</name>
</gene>
<proteinExistence type="predicted"/>
<dbReference type="Pfam" id="PF11213">
    <property type="entry name" value="DUF3006"/>
    <property type="match status" value="1"/>
</dbReference>
<dbReference type="AlphaFoldDB" id="A0A161PD81"/>
<dbReference type="RefSeq" id="WP_061948829.1">
    <property type="nucleotide sequence ID" value="NZ_LTAO01000015.1"/>
</dbReference>
<name>A0A161PD81_9BACI</name>
<keyword evidence="2" id="KW-1185">Reference proteome</keyword>
<dbReference type="EMBL" id="LTAO01000015">
    <property type="protein sequence ID" value="KYG30747.1"/>
    <property type="molecule type" value="Genomic_DNA"/>
</dbReference>
<organism evidence="1 2">
    <name type="scientific">Alkalihalobacillus trypoxylicola</name>
    <dbReference type="NCBI Taxonomy" id="519424"/>
    <lineage>
        <taxon>Bacteria</taxon>
        <taxon>Bacillati</taxon>
        <taxon>Bacillota</taxon>
        <taxon>Bacilli</taxon>
        <taxon>Bacillales</taxon>
        <taxon>Bacillaceae</taxon>
        <taxon>Alkalihalobacillus</taxon>
    </lineage>
</organism>
<accession>A0A161PD81</accession>
<evidence type="ECO:0000313" key="2">
    <source>
        <dbReference type="Proteomes" id="UP000075806"/>
    </source>
</evidence>
<dbReference type="Proteomes" id="UP000075806">
    <property type="component" value="Unassembled WGS sequence"/>
</dbReference>
<comment type="caution">
    <text evidence="1">The sequence shown here is derived from an EMBL/GenBank/DDBJ whole genome shotgun (WGS) entry which is preliminary data.</text>
</comment>
<dbReference type="OrthoDB" id="2366034at2"/>
<evidence type="ECO:0000313" key="1">
    <source>
        <dbReference type="EMBL" id="KYG30747.1"/>
    </source>
</evidence>
<protein>
    <submittedName>
        <fullName evidence="1">Uncharacterized protein</fullName>
    </submittedName>
</protein>
<reference evidence="1" key="1">
    <citation type="submission" date="2016-02" db="EMBL/GenBank/DDBJ databases">
        <title>Genome sequence of Bacillus trypoxylicola KCTC 13244(T).</title>
        <authorList>
            <person name="Jeong H."/>
            <person name="Park S.-H."/>
            <person name="Choi S.-K."/>
        </authorList>
    </citation>
    <scope>NUCLEOTIDE SEQUENCE [LARGE SCALE GENOMIC DNA]</scope>
    <source>
        <strain evidence="1">KCTC 13244</strain>
    </source>
</reference>
<sequence length="88" mass="10194">MEKKAILDRIEDGQVAVLLVDYYEEEWNVSATLLPKDSQEGASLLVTIENQKIIHIQLDEAAQYISKERITKKMSQLKKQTKSKFKKK</sequence>